<name>A0A916JFZ7_9BACT</name>
<keyword evidence="1" id="KW-0732">Signal</keyword>
<dbReference type="Proteomes" id="UP000680038">
    <property type="component" value="Unassembled WGS sequence"/>
</dbReference>
<dbReference type="EMBL" id="CAJRAF010000002">
    <property type="protein sequence ID" value="CAG5007402.1"/>
    <property type="molecule type" value="Genomic_DNA"/>
</dbReference>
<gene>
    <name evidence="2" type="ORF">DYBT9275_04037</name>
</gene>
<protein>
    <submittedName>
        <fullName evidence="2">Uncharacterized protein</fullName>
    </submittedName>
</protein>
<reference evidence="2" key="1">
    <citation type="submission" date="2021-04" db="EMBL/GenBank/DDBJ databases">
        <authorList>
            <person name="Rodrigo-Torres L."/>
            <person name="Arahal R. D."/>
            <person name="Lucena T."/>
        </authorList>
    </citation>
    <scope>NUCLEOTIDE SEQUENCE</scope>
    <source>
        <strain evidence="2">CECT 9275</strain>
    </source>
</reference>
<organism evidence="2 3">
    <name type="scientific">Dyadobacter helix</name>
    <dbReference type="NCBI Taxonomy" id="2822344"/>
    <lineage>
        <taxon>Bacteria</taxon>
        <taxon>Pseudomonadati</taxon>
        <taxon>Bacteroidota</taxon>
        <taxon>Cytophagia</taxon>
        <taxon>Cytophagales</taxon>
        <taxon>Spirosomataceae</taxon>
        <taxon>Dyadobacter</taxon>
    </lineage>
</organism>
<comment type="caution">
    <text evidence="2">The sequence shown here is derived from an EMBL/GenBank/DDBJ whole genome shotgun (WGS) entry which is preliminary data.</text>
</comment>
<dbReference type="AlphaFoldDB" id="A0A916JFZ7"/>
<keyword evidence="3" id="KW-1185">Reference proteome</keyword>
<feature type="signal peptide" evidence="1">
    <location>
        <begin position="1"/>
        <end position="28"/>
    </location>
</feature>
<evidence type="ECO:0000313" key="2">
    <source>
        <dbReference type="EMBL" id="CAG5007402.1"/>
    </source>
</evidence>
<feature type="chain" id="PRO_5036862990" evidence="1">
    <location>
        <begin position="29"/>
        <end position="240"/>
    </location>
</feature>
<dbReference type="RefSeq" id="WP_229252838.1">
    <property type="nucleotide sequence ID" value="NZ_CAJRAF010000002.1"/>
</dbReference>
<accession>A0A916JFZ7</accession>
<sequence length="240" mass="28517">MRIAVPLFISAFLIPLMLQGQSASKALAVDGASYPETEYKRATAYTQNLYNGRIYYLYDPKAEEHQFYVERKWEKGSVYYDGQRFDSIPMLYDIVRDELVIRSLQGDYMLLQSERVKYFDLMGHHFDRMITGKTIGPSMQTGFYDLIYKGKTRTLVRRKKERQEKIIEKKIIPLFPQKDFYYIFQNGMYHQVRSKKSVLALFPEHSRELKKVLREQHIKYRKNREAAISTMVARYDELAI</sequence>
<proteinExistence type="predicted"/>
<evidence type="ECO:0000256" key="1">
    <source>
        <dbReference type="SAM" id="SignalP"/>
    </source>
</evidence>
<evidence type="ECO:0000313" key="3">
    <source>
        <dbReference type="Proteomes" id="UP000680038"/>
    </source>
</evidence>